<evidence type="ECO:0000259" key="3">
    <source>
        <dbReference type="Pfam" id="PF01464"/>
    </source>
</evidence>
<dbReference type="OrthoDB" id="9801695at2"/>
<dbReference type="RefSeq" id="WP_147152122.1">
    <property type="nucleotide sequence ID" value="NZ_BKAJ01000083.1"/>
</dbReference>
<comment type="similarity">
    <text evidence="1">Belongs to the transglycosylase Slt family.</text>
</comment>
<dbReference type="PANTHER" id="PTHR37423">
    <property type="entry name" value="SOLUBLE LYTIC MUREIN TRANSGLYCOSYLASE-RELATED"/>
    <property type="match status" value="1"/>
</dbReference>
<dbReference type="Gene3D" id="1.10.530.10">
    <property type="match status" value="1"/>
</dbReference>
<dbReference type="InterPro" id="IPR023346">
    <property type="entry name" value="Lysozyme-like_dom_sf"/>
</dbReference>
<evidence type="ECO:0000256" key="1">
    <source>
        <dbReference type="ARBA" id="ARBA00007734"/>
    </source>
</evidence>
<organism evidence="4 5">
    <name type="scientific">Reyranella soli</name>
    <dbReference type="NCBI Taxonomy" id="1230389"/>
    <lineage>
        <taxon>Bacteria</taxon>
        <taxon>Pseudomonadati</taxon>
        <taxon>Pseudomonadota</taxon>
        <taxon>Alphaproteobacteria</taxon>
        <taxon>Hyphomicrobiales</taxon>
        <taxon>Reyranellaceae</taxon>
        <taxon>Reyranella</taxon>
    </lineage>
</organism>
<dbReference type="Proteomes" id="UP000321058">
    <property type="component" value="Unassembled WGS sequence"/>
</dbReference>
<evidence type="ECO:0000313" key="4">
    <source>
        <dbReference type="EMBL" id="GEP57636.1"/>
    </source>
</evidence>
<gene>
    <name evidence="4" type="ORF">RSO01_48020</name>
</gene>
<name>A0A512NFC0_9HYPH</name>
<dbReference type="SUPFAM" id="SSF53955">
    <property type="entry name" value="Lysozyme-like"/>
    <property type="match status" value="1"/>
</dbReference>
<proteinExistence type="inferred from homology"/>
<comment type="similarity">
    <text evidence="2">Belongs to the virb1 family.</text>
</comment>
<dbReference type="InterPro" id="IPR008258">
    <property type="entry name" value="Transglycosylase_SLT_dom_1"/>
</dbReference>
<feature type="domain" description="Transglycosylase SLT" evidence="3">
    <location>
        <begin position="83"/>
        <end position="182"/>
    </location>
</feature>
<dbReference type="PANTHER" id="PTHR37423:SF2">
    <property type="entry name" value="MEMBRANE-BOUND LYTIC MUREIN TRANSGLYCOSYLASE C"/>
    <property type="match status" value="1"/>
</dbReference>
<sequence length="275" mass="29023">MLQPFKDGRAGAQSTRLASSSFPAVARAPAHRQRFLPRIGWRLCTCSAAAIFLVGSCNAAKSEPIAGKRSEGVATVAGISVLVEEAARRFAIPPAWIRAVMQAESGGDARALSAQGAMGLMQIMPGTWAELRLRYGLGADPYDPHDNITAGAAYLREMHDRYGNAGFLAAYNAGPDRYKEHVATGRPLPAETVSYMAVVASLIDGGVGITPSVASFWTSSSLFVVRGIAGSAPLRQSSSAPIQLLPARDAAQVDTTLTPRSEGMFARPPLRGGQR</sequence>
<dbReference type="Pfam" id="PF01464">
    <property type="entry name" value="SLT"/>
    <property type="match status" value="1"/>
</dbReference>
<comment type="caution">
    <text evidence="4">The sequence shown here is derived from an EMBL/GenBank/DDBJ whole genome shotgun (WGS) entry which is preliminary data.</text>
</comment>
<evidence type="ECO:0000256" key="2">
    <source>
        <dbReference type="ARBA" id="ARBA00009387"/>
    </source>
</evidence>
<dbReference type="CDD" id="cd00254">
    <property type="entry name" value="LT-like"/>
    <property type="match status" value="1"/>
</dbReference>
<dbReference type="EMBL" id="BKAJ01000083">
    <property type="protein sequence ID" value="GEP57636.1"/>
    <property type="molecule type" value="Genomic_DNA"/>
</dbReference>
<evidence type="ECO:0000313" key="5">
    <source>
        <dbReference type="Proteomes" id="UP000321058"/>
    </source>
</evidence>
<reference evidence="4 5" key="1">
    <citation type="submission" date="2019-07" db="EMBL/GenBank/DDBJ databases">
        <title>Whole genome shotgun sequence of Reyranella soli NBRC 108950.</title>
        <authorList>
            <person name="Hosoyama A."/>
            <person name="Uohara A."/>
            <person name="Ohji S."/>
            <person name="Ichikawa N."/>
        </authorList>
    </citation>
    <scope>NUCLEOTIDE SEQUENCE [LARGE SCALE GENOMIC DNA]</scope>
    <source>
        <strain evidence="4 5">NBRC 108950</strain>
    </source>
</reference>
<keyword evidence="5" id="KW-1185">Reference proteome</keyword>
<protein>
    <recommendedName>
        <fullName evidence="3">Transglycosylase SLT domain-containing protein</fullName>
    </recommendedName>
</protein>
<accession>A0A512NFC0</accession>
<dbReference type="AlphaFoldDB" id="A0A512NFC0"/>